<evidence type="ECO:0000256" key="1">
    <source>
        <dbReference type="ARBA" id="ARBA00005417"/>
    </source>
</evidence>
<dbReference type="InterPro" id="IPR052156">
    <property type="entry name" value="BCAA_Transport_ATP-bd_LivF"/>
</dbReference>
<dbReference type="PANTHER" id="PTHR43820:SF5">
    <property type="entry name" value="HIGH-AFFINITY BRANCHED-CHAIN AMINO ACID TRANSPORT ATP-BINDING PROTEIN"/>
    <property type="match status" value="1"/>
</dbReference>
<name>A0A3D9HUI2_9BACL</name>
<evidence type="ECO:0000259" key="6">
    <source>
        <dbReference type="PROSITE" id="PS50893"/>
    </source>
</evidence>
<gene>
    <name evidence="7" type="ORF">DFP95_1278</name>
</gene>
<reference evidence="7 8" key="1">
    <citation type="submission" date="2018-07" db="EMBL/GenBank/DDBJ databases">
        <title>Genomic Encyclopedia of Type Strains, Phase III (KMG-III): the genomes of soil and plant-associated and newly described type strains.</title>
        <authorList>
            <person name="Whitman W."/>
        </authorList>
    </citation>
    <scope>NUCLEOTIDE SEQUENCE [LARGE SCALE GENOMIC DNA]</scope>
    <source>
        <strain evidence="7 8">CECT 8236</strain>
    </source>
</reference>
<evidence type="ECO:0000313" key="7">
    <source>
        <dbReference type="EMBL" id="RED53041.1"/>
    </source>
</evidence>
<comment type="similarity">
    <text evidence="1">Belongs to the ABC transporter superfamily.</text>
</comment>
<dbReference type="GO" id="GO:0016887">
    <property type="term" value="F:ATP hydrolysis activity"/>
    <property type="evidence" value="ECO:0007669"/>
    <property type="project" value="InterPro"/>
</dbReference>
<dbReference type="GO" id="GO:0015658">
    <property type="term" value="F:branched-chain amino acid transmembrane transporter activity"/>
    <property type="evidence" value="ECO:0007669"/>
    <property type="project" value="TreeGrafter"/>
</dbReference>
<proteinExistence type="inferred from homology"/>
<dbReference type="PANTHER" id="PTHR43820">
    <property type="entry name" value="HIGH-AFFINITY BRANCHED-CHAIN AMINO ACID TRANSPORT ATP-BINDING PROTEIN LIVF"/>
    <property type="match status" value="1"/>
</dbReference>
<organism evidence="7 8">
    <name type="scientific">Cohnella lupini</name>
    <dbReference type="NCBI Taxonomy" id="1294267"/>
    <lineage>
        <taxon>Bacteria</taxon>
        <taxon>Bacillati</taxon>
        <taxon>Bacillota</taxon>
        <taxon>Bacilli</taxon>
        <taxon>Bacillales</taxon>
        <taxon>Paenibacillaceae</taxon>
        <taxon>Cohnella</taxon>
    </lineage>
</organism>
<keyword evidence="4 7" id="KW-0067">ATP-binding</keyword>
<dbReference type="SMART" id="SM00382">
    <property type="entry name" value="AAA"/>
    <property type="match status" value="1"/>
</dbReference>
<keyword evidence="3" id="KW-0547">Nucleotide-binding</keyword>
<evidence type="ECO:0000313" key="8">
    <source>
        <dbReference type="Proteomes" id="UP000256869"/>
    </source>
</evidence>
<dbReference type="CDD" id="cd03224">
    <property type="entry name" value="ABC_TM1139_LivF_branched"/>
    <property type="match status" value="1"/>
</dbReference>
<keyword evidence="8" id="KW-1185">Reference proteome</keyword>
<protein>
    <submittedName>
        <fullName evidence="7">Urea ABC transporter ATP-binding protein</fullName>
    </submittedName>
</protein>
<dbReference type="OrthoDB" id="9776369at2"/>
<dbReference type="Gene3D" id="3.40.50.300">
    <property type="entry name" value="P-loop containing nucleotide triphosphate hydrolases"/>
    <property type="match status" value="1"/>
</dbReference>
<sequence length="235" mass="25832">MLSVQRLEAGYGESVILRDVSLTVEPGQVVCLMGRNGVGKSTLVKSIMGLLKARKGSVSFKGKDVTKRAPGERAKSGIGYVPQGREIFSQLSVYENLRIGLEANPDSAKRKSKVIPREAIEKFPILPTFYKRRGGDLSGGQQQQLAFARALISDPELLVLDEPTEGIQPSIVDDIQDVIRSIRDEGKTAILLVEQSLEFVRSVGDRFYIMEKGTIAWEGGREDLDDPAVMKLLTI</sequence>
<evidence type="ECO:0000256" key="4">
    <source>
        <dbReference type="ARBA" id="ARBA00022840"/>
    </source>
</evidence>
<keyword evidence="2" id="KW-0813">Transport</keyword>
<dbReference type="GO" id="GO:0015807">
    <property type="term" value="P:L-amino acid transport"/>
    <property type="evidence" value="ECO:0007669"/>
    <property type="project" value="TreeGrafter"/>
</dbReference>
<comment type="caution">
    <text evidence="7">The sequence shown here is derived from an EMBL/GenBank/DDBJ whole genome shotgun (WGS) entry which is preliminary data.</text>
</comment>
<feature type="domain" description="ABC transporter" evidence="6">
    <location>
        <begin position="2"/>
        <end position="232"/>
    </location>
</feature>
<dbReference type="Proteomes" id="UP000256869">
    <property type="component" value="Unassembled WGS sequence"/>
</dbReference>
<dbReference type="AlphaFoldDB" id="A0A3D9HUI2"/>
<dbReference type="InterPro" id="IPR003439">
    <property type="entry name" value="ABC_transporter-like_ATP-bd"/>
</dbReference>
<dbReference type="Pfam" id="PF00005">
    <property type="entry name" value="ABC_tran"/>
    <property type="match status" value="1"/>
</dbReference>
<evidence type="ECO:0000256" key="3">
    <source>
        <dbReference type="ARBA" id="ARBA00022741"/>
    </source>
</evidence>
<accession>A0A3D9HUI2</accession>
<dbReference type="InterPro" id="IPR027417">
    <property type="entry name" value="P-loop_NTPase"/>
</dbReference>
<dbReference type="GO" id="GO:0005524">
    <property type="term" value="F:ATP binding"/>
    <property type="evidence" value="ECO:0007669"/>
    <property type="project" value="UniProtKB-KW"/>
</dbReference>
<dbReference type="EMBL" id="QRDY01000027">
    <property type="protein sequence ID" value="RED53041.1"/>
    <property type="molecule type" value="Genomic_DNA"/>
</dbReference>
<dbReference type="InterPro" id="IPR017780">
    <property type="entry name" value="ABC_transptr_urea_ATP-bd_UrtE"/>
</dbReference>
<dbReference type="RefSeq" id="WP_115995492.1">
    <property type="nucleotide sequence ID" value="NZ_QRDY01000027.1"/>
</dbReference>
<dbReference type="PROSITE" id="PS50893">
    <property type="entry name" value="ABC_TRANSPORTER_2"/>
    <property type="match status" value="1"/>
</dbReference>
<dbReference type="InterPro" id="IPR003593">
    <property type="entry name" value="AAA+_ATPase"/>
</dbReference>
<keyword evidence="5" id="KW-0029">Amino-acid transport</keyword>
<dbReference type="SUPFAM" id="SSF52540">
    <property type="entry name" value="P-loop containing nucleoside triphosphate hydrolases"/>
    <property type="match status" value="1"/>
</dbReference>
<evidence type="ECO:0000256" key="5">
    <source>
        <dbReference type="ARBA" id="ARBA00022970"/>
    </source>
</evidence>
<evidence type="ECO:0000256" key="2">
    <source>
        <dbReference type="ARBA" id="ARBA00022448"/>
    </source>
</evidence>
<dbReference type="NCBIfam" id="TIGR03410">
    <property type="entry name" value="urea_trans_UrtE"/>
    <property type="match status" value="1"/>
</dbReference>